<evidence type="ECO:0000313" key="5">
    <source>
        <dbReference type="EMBL" id="MBK0392979.1"/>
    </source>
</evidence>
<proteinExistence type="inferred from homology"/>
<evidence type="ECO:0000256" key="2">
    <source>
        <dbReference type="ARBA" id="ARBA00022729"/>
    </source>
</evidence>
<dbReference type="Pfam" id="PF13458">
    <property type="entry name" value="Peripla_BP_6"/>
    <property type="match status" value="1"/>
</dbReference>
<accession>A0A934UQS3</accession>
<keyword evidence="2 3" id="KW-0732">Signal</keyword>
<dbReference type="Proteomes" id="UP000617041">
    <property type="component" value="Unassembled WGS sequence"/>
</dbReference>
<reference evidence="5" key="1">
    <citation type="submission" date="2020-12" db="EMBL/GenBank/DDBJ databases">
        <title>Ramlibacter sp. nov., isolated from a freshwater alga, Cryptomonas.</title>
        <authorList>
            <person name="Kim H.M."/>
            <person name="Jeon C.O."/>
        </authorList>
    </citation>
    <scope>NUCLEOTIDE SEQUENCE</scope>
    <source>
        <strain evidence="5">CrO1</strain>
    </source>
</reference>
<evidence type="ECO:0000256" key="3">
    <source>
        <dbReference type="SAM" id="SignalP"/>
    </source>
</evidence>
<feature type="chain" id="PRO_5037967109" evidence="3">
    <location>
        <begin position="23"/>
        <end position="374"/>
    </location>
</feature>
<evidence type="ECO:0000256" key="1">
    <source>
        <dbReference type="ARBA" id="ARBA00010062"/>
    </source>
</evidence>
<evidence type="ECO:0000259" key="4">
    <source>
        <dbReference type="Pfam" id="PF13458"/>
    </source>
</evidence>
<gene>
    <name evidence="5" type="ORF">I8E28_10275</name>
</gene>
<dbReference type="InterPro" id="IPR028082">
    <property type="entry name" value="Peripla_BP_I"/>
</dbReference>
<feature type="domain" description="Leucine-binding protein" evidence="4">
    <location>
        <begin position="24"/>
        <end position="357"/>
    </location>
</feature>
<dbReference type="InterPro" id="IPR028081">
    <property type="entry name" value="Leu-bd"/>
</dbReference>
<dbReference type="PANTHER" id="PTHR47235:SF1">
    <property type="entry name" value="BLR6548 PROTEIN"/>
    <property type="match status" value="1"/>
</dbReference>
<dbReference type="RefSeq" id="WP_200787923.1">
    <property type="nucleotide sequence ID" value="NZ_JAEDAO010000001.1"/>
</dbReference>
<sequence>MSRLTQRLLGALALATSCLAHADVVIGQVAPLSGVLASTGQQMVLGGKVYFDSVNAKGGIHGQKLRVVTADDGYKVDETVKLTKQLASQPEVVALFGFAGTANIGQLLADKVLESAGIALVAPYTGGESLRTPFNPWIFHLRAGYADEAEHMVAQLFTLGTRRIAVVYQNDGFGKAGLTGVEAALARRNLKVAAAAPYERNTDNVAEAVKAIKAAEPQAVIMIAINKPAAAFIKQYREAGGGAQLFNISVVDPAELVKLAGLKNAHGLGITQVVPYPYTPNLPVIREYQDALRRYAPDAVPNYTSFEEFLGAKVLVEGIRRAGPNPTREKVLKALEGLRDHDLGGIKVHYAPDNRVGSRFVEITVIGGSGKLLK</sequence>
<dbReference type="PANTHER" id="PTHR47235">
    <property type="entry name" value="BLR6548 PROTEIN"/>
    <property type="match status" value="1"/>
</dbReference>
<dbReference type="AlphaFoldDB" id="A0A934UQS3"/>
<comment type="similarity">
    <text evidence="1">Belongs to the leucine-binding protein family.</text>
</comment>
<comment type="caution">
    <text evidence="5">The sequence shown here is derived from an EMBL/GenBank/DDBJ whole genome shotgun (WGS) entry which is preliminary data.</text>
</comment>
<protein>
    <submittedName>
        <fullName evidence="5">ABC transporter substrate-binding protein</fullName>
    </submittedName>
</protein>
<dbReference type="CDD" id="cd06326">
    <property type="entry name" value="PBP1_ABC_ligand_binding-like"/>
    <property type="match status" value="1"/>
</dbReference>
<keyword evidence="6" id="KW-1185">Reference proteome</keyword>
<organism evidence="5 6">
    <name type="scientific">Ramlibacter algicola</name>
    <dbReference type="NCBI Taxonomy" id="2795217"/>
    <lineage>
        <taxon>Bacteria</taxon>
        <taxon>Pseudomonadati</taxon>
        <taxon>Pseudomonadota</taxon>
        <taxon>Betaproteobacteria</taxon>
        <taxon>Burkholderiales</taxon>
        <taxon>Comamonadaceae</taxon>
        <taxon>Ramlibacter</taxon>
    </lineage>
</organism>
<dbReference type="Gene3D" id="3.40.50.2300">
    <property type="match status" value="2"/>
</dbReference>
<feature type="signal peptide" evidence="3">
    <location>
        <begin position="1"/>
        <end position="22"/>
    </location>
</feature>
<dbReference type="PROSITE" id="PS51257">
    <property type="entry name" value="PROKAR_LIPOPROTEIN"/>
    <property type="match status" value="1"/>
</dbReference>
<dbReference type="SUPFAM" id="SSF53822">
    <property type="entry name" value="Periplasmic binding protein-like I"/>
    <property type="match status" value="1"/>
</dbReference>
<name>A0A934UQS3_9BURK</name>
<dbReference type="EMBL" id="JAEDAO010000001">
    <property type="protein sequence ID" value="MBK0392979.1"/>
    <property type="molecule type" value="Genomic_DNA"/>
</dbReference>
<evidence type="ECO:0000313" key="6">
    <source>
        <dbReference type="Proteomes" id="UP000617041"/>
    </source>
</evidence>